<organism evidence="2 3">
    <name type="scientific">Bombilactobacillus bombi</name>
    <dbReference type="NCBI Taxonomy" id="1303590"/>
    <lineage>
        <taxon>Bacteria</taxon>
        <taxon>Bacillati</taxon>
        <taxon>Bacillota</taxon>
        <taxon>Bacilli</taxon>
        <taxon>Lactobacillales</taxon>
        <taxon>Lactobacillaceae</taxon>
        <taxon>Bombilactobacillus</taxon>
    </lineage>
</organism>
<evidence type="ECO:0000313" key="3">
    <source>
        <dbReference type="Proteomes" id="UP000284822"/>
    </source>
</evidence>
<gene>
    <name evidence="2" type="ORF">DS832_03480</name>
</gene>
<protein>
    <submittedName>
        <fullName evidence="2">Uncharacterized protein</fullName>
    </submittedName>
</protein>
<dbReference type="EMBL" id="QOCS01000007">
    <property type="protein sequence ID" value="RHW47833.1"/>
    <property type="molecule type" value="Genomic_DNA"/>
</dbReference>
<feature type="transmembrane region" description="Helical" evidence="1">
    <location>
        <begin position="43"/>
        <end position="66"/>
    </location>
</feature>
<evidence type="ECO:0000313" key="2">
    <source>
        <dbReference type="EMBL" id="RHW47833.1"/>
    </source>
</evidence>
<accession>A0A3R7CLH8</accession>
<keyword evidence="1" id="KW-1133">Transmembrane helix</keyword>
<keyword evidence="1" id="KW-0472">Membrane</keyword>
<dbReference type="RefSeq" id="WP_118910323.1">
    <property type="nucleotide sequence ID" value="NZ_QOCS01000007.1"/>
</dbReference>
<name>A0A3R7CLH8_9LACO</name>
<proteinExistence type="predicted"/>
<dbReference type="AlphaFoldDB" id="A0A3R7CLH8"/>
<evidence type="ECO:0000256" key="1">
    <source>
        <dbReference type="SAM" id="Phobius"/>
    </source>
</evidence>
<reference evidence="2 3" key="1">
    <citation type="submission" date="2018-07" db="EMBL/GenBank/DDBJ databases">
        <title>Genome sequences of six Lactobacillus spp. isolated from bumble bee guts.</title>
        <authorList>
            <person name="Motta E.V.S."/>
            <person name="Moran N.A."/>
        </authorList>
    </citation>
    <scope>NUCLEOTIDE SEQUENCE [LARGE SCALE GENOMIC DNA]</scope>
    <source>
        <strain evidence="2 3">LV-8.1</strain>
    </source>
</reference>
<keyword evidence="1" id="KW-0812">Transmembrane</keyword>
<comment type="caution">
    <text evidence="2">The sequence shown here is derived from an EMBL/GenBank/DDBJ whole genome shotgun (WGS) entry which is preliminary data.</text>
</comment>
<dbReference type="Proteomes" id="UP000284822">
    <property type="component" value="Unassembled WGS sequence"/>
</dbReference>
<sequence length="67" mass="7600">MALQTKNVYLAGTRQTPNNVIMRLTNWVNLKFMGDTPITSKQLLLILTALPVIFFTGLLETTFFLLL</sequence>